<dbReference type="PANTHER" id="PTHR31286:SF99">
    <property type="entry name" value="DUF4283 DOMAIN-CONTAINING PROTEIN"/>
    <property type="match status" value="1"/>
</dbReference>
<dbReference type="Pfam" id="PF14111">
    <property type="entry name" value="DUF4283"/>
    <property type="match status" value="1"/>
</dbReference>
<reference evidence="3 4" key="1">
    <citation type="submission" date="2024-01" db="EMBL/GenBank/DDBJ databases">
        <title>A telomere-to-telomere, gap-free genome of sweet tea (Lithocarpus litseifolius).</title>
        <authorList>
            <person name="Zhou J."/>
        </authorList>
    </citation>
    <scope>NUCLEOTIDE SEQUENCE [LARGE SCALE GENOMIC DNA]</scope>
    <source>
        <strain evidence="3">Zhou-2022a</strain>
        <tissue evidence="3">Leaf</tissue>
    </source>
</reference>
<feature type="region of interest" description="Disordered" evidence="1">
    <location>
        <begin position="163"/>
        <end position="196"/>
    </location>
</feature>
<comment type="caution">
    <text evidence="3">The sequence shown here is derived from an EMBL/GenBank/DDBJ whole genome shotgun (WGS) entry which is preliminary data.</text>
</comment>
<sequence>MDMEADSDEEVEELCEGLAESKLNLLWKSAGSLDCVDLGKEFYSVGFSLKEDMDAVLKNEPWFVTGHFLSIRPWEPLFKPSCISVSSITVWVRLQELPMELYEVKVLKQISEAIGRVLRIDSHIAMEARRRYARICIHPSDQANARIQHLCRGEGVDFGSGGTAIDSMSREGKNKGEDGLDGMEFEEVSRDFVSSE</sequence>
<keyword evidence="4" id="KW-1185">Reference proteome</keyword>
<accession>A0AAW2CW35</accession>
<dbReference type="InterPro" id="IPR040256">
    <property type="entry name" value="At4g02000-like"/>
</dbReference>
<dbReference type="AlphaFoldDB" id="A0AAW2CW35"/>
<proteinExistence type="predicted"/>
<evidence type="ECO:0000259" key="2">
    <source>
        <dbReference type="Pfam" id="PF14111"/>
    </source>
</evidence>
<evidence type="ECO:0000313" key="4">
    <source>
        <dbReference type="Proteomes" id="UP001459277"/>
    </source>
</evidence>
<feature type="domain" description="DUF4283" evidence="2">
    <location>
        <begin position="21"/>
        <end position="80"/>
    </location>
</feature>
<evidence type="ECO:0000313" key="3">
    <source>
        <dbReference type="EMBL" id="KAL0000651.1"/>
    </source>
</evidence>
<dbReference type="EMBL" id="JAZDWU010000005">
    <property type="protein sequence ID" value="KAL0000651.1"/>
    <property type="molecule type" value="Genomic_DNA"/>
</dbReference>
<protein>
    <recommendedName>
        <fullName evidence="2">DUF4283 domain-containing protein</fullName>
    </recommendedName>
</protein>
<evidence type="ECO:0000256" key="1">
    <source>
        <dbReference type="SAM" id="MobiDB-lite"/>
    </source>
</evidence>
<dbReference type="PANTHER" id="PTHR31286">
    <property type="entry name" value="GLYCINE-RICH CELL WALL STRUCTURAL PROTEIN 1.8-LIKE"/>
    <property type="match status" value="1"/>
</dbReference>
<feature type="compositionally biased region" description="Basic and acidic residues" evidence="1">
    <location>
        <begin position="168"/>
        <end position="178"/>
    </location>
</feature>
<organism evidence="3 4">
    <name type="scientific">Lithocarpus litseifolius</name>
    <dbReference type="NCBI Taxonomy" id="425828"/>
    <lineage>
        <taxon>Eukaryota</taxon>
        <taxon>Viridiplantae</taxon>
        <taxon>Streptophyta</taxon>
        <taxon>Embryophyta</taxon>
        <taxon>Tracheophyta</taxon>
        <taxon>Spermatophyta</taxon>
        <taxon>Magnoliopsida</taxon>
        <taxon>eudicotyledons</taxon>
        <taxon>Gunneridae</taxon>
        <taxon>Pentapetalae</taxon>
        <taxon>rosids</taxon>
        <taxon>fabids</taxon>
        <taxon>Fagales</taxon>
        <taxon>Fagaceae</taxon>
        <taxon>Lithocarpus</taxon>
    </lineage>
</organism>
<gene>
    <name evidence="3" type="ORF">SO802_014432</name>
</gene>
<dbReference type="InterPro" id="IPR025558">
    <property type="entry name" value="DUF4283"/>
</dbReference>
<dbReference type="Proteomes" id="UP001459277">
    <property type="component" value="Unassembled WGS sequence"/>
</dbReference>
<name>A0AAW2CW35_9ROSI</name>